<name>A0A6M1SQR4_9BACT</name>
<proteinExistence type="predicted"/>
<reference evidence="2 3" key="1">
    <citation type="submission" date="2020-02" db="EMBL/GenBank/DDBJ databases">
        <title>Balneolaceae bacterium YR4-1, complete genome.</title>
        <authorList>
            <person name="Li Y."/>
            <person name="Wu S."/>
        </authorList>
    </citation>
    <scope>NUCLEOTIDE SEQUENCE [LARGE SCALE GENOMIC DNA]</scope>
    <source>
        <strain evidence="2 3">YR4-1</strain>
    </source>
</reference>
<feature type="transmembrane region" description="Helical" evidence="1">
    <location>
        <begin position="12"/>
        <end position="35"/>
    </location>
</feature>
<keyword evidence="1" id="KW-1133">Transmembrane helix</keyword>
<dbReference type="PANTHER" id="PTHR36974:SF1">
    <property type="entry name" value="DOXX FAMILY MEMBRANE PROTEIN"/>
    <property type="match status" value="1"/>
</dbReference>
<accession>A0A6M1SQR4</accession>
<dbReference type="EMBL" id="JAALLT010000004">
    <property type="protein sequence ID" value="NGP77741.1"/>
    <property type="molecule type" value="Genomic_DNA"/>
</dbReference>
<evidence type="ECO:0000313" key="2">
    <source>
        <dbReference type="EMBL" id="NGP77741.1"/>
    </source>
</evidence>
<feature type="transmembrane region" description="Helical" evidence="1">
    <location>
        <begin position="72"/>
        <end position="92"/>
    </location>
</feature>
<dbReference type="PANTHER" id="PTHR36974">
    <property type="entry name" value="MEMBRANE PROTEIN-RELATED"/>
    <property type="match status" value="1"/>
</dbReference>
<keyword evidence="3" id="KW-1185">Reference proteome</keyword>
<evidence type="ECO:0000256" key="1">
    <source>
        <dbReference type="SAM" id="Phobius"/>
    </source>
</evidence>
<evidence type="ECO:0008006" key="4">
    <source>
        <dbReference type="Google" id="ProtNLM"/>
    </source>
</evidence>
<evidence type="ECO:0000313" key="3">
    <source>
        <dbReference type="Proteomes" id="UP000473278"/>
    </source>
</evidence>
<dbReference type="RefSeq" id="WP_165143394.1">
    <property type="nucleotide sequence ID" value="NZ_JAALLT010000004.1"/>
</dbReference>
<feature type="transmembrane region" description="Helical" evidence="1">
    <location>
        <begin position="47"/>
        <end position="66"/>
    </location>
</feature>
<dbReference type="AlphaFoldDB" id="A0A6M1SQR4"/>
<protein>
    <recommendedName>
        <fullName evidence="4">DoxX family protein</fullName>
    </recommendedName>
</protein>
<keyword evidence="1" id="KW-0472">Membrane</keyword>
<sequence>MTIEFLLSPEFHHYLIGASFMLAGILHFLKPAFFVQIMPDYIPRHTLMVYLSGVAEIAGGLGILLPEVRFEASIGLILLLIAVFPANIDMAVKSIRKRGWSELYSILLIVRLPLQFVLMYWVYWAGIAN</sequence>
<dbReference type="Proteomes" id="UP000473278">
    <property type="component" value="Unassembled WGS sequence"/>
</dbReference>
<keyword evidence="1" id="KW-0812">Transmembrane</keyword>
<organism evidence="2 3">
    <name type="scientific">Halalkalibaculum roseum</name>
    <dbReference type="NCBI Taxonomy" id="2709311"/>
    <lineage>
        <taxon>Bacteria</taxon>
        <taxon>Pseudomonadati</taxon>
        <taxon>Balneolota</taxon>
        <taxon>Balneolia</taxon>
        <taxon>Balneolales</taxon>
        <taxon>Balneolaceae</taxon>
        <taxon>Halalkalibaculum</taxon>
    </lineage>
</organism>
<feature type="transmembrane region" description="Helical" evidence="1">
    <location>
        <begin position="104"/>
        <end position="123"/>
    </location>
</feature>
<gene>
    <name evidence="2" type="ORF">G3570_13925</name>
</gene>
<comment type="caution">
    <text evidence="2">The sequence shown here is derived from an EMBL/GenBank/DDBJ whole genome shotgun (WGS) entry which is preliminary data.</text>
</comment>